<gene>
    <name evidence="7" type="ORF">ACFQ2V_09310</name>
</gene>
<comment type="cofactor">
    <cofactor evidence="1">
        <name>Mg(2+)</name>
        <dbReference type="ChEBI" id="CHEBI:18420"/>
    </cofactor>
</comment>
<dbReference type="InterPro" id="IPR004808">
    <property type="entry name" value="AP_endonuc_1"/>
</dbReference>
<dbReference type="InterPro" id="IPR037493">
    <property type="entry name" value="ExoIII-like"/>
</dbReference>
<dbReference type="Gene3D" id="3.60.10.10">
    <property type="entry name" value="Endonuclease/exonuclease/phosphatase"/>
    <property type="match status" value="1"/>
</dbReference>
<dbReference type="EMBL" id="JBHTKH010000005">
    <property type="protein sequence ID" value="MFD1054499.1"/>
    <property type="molecule type" value="Genomic_DNA"/>
</dbReference>
<accession>A0ABW3MYK2</accession>
<proteinExistence type="inferred from homology"/>
<evidence type="ECO:0000313" key="7">
    <source>
        <dbReference type="EMBL" id="MFD1054499.1"/>
    </source>
</evidence>
<organism evidence="7 8">
    <name type="scientific">Terrabacter terrigena</name>
    <dbReference type="NCBI Taxonomy" id="574718"/>
    <lineage>
        <taxon>Bacteria</taxon>
        <taxon>Bacillati</taxon>
        <taxon>Actinomycetota</taxon>
        <taxon>Actinomycetes</taxon>
        <taxon>Micrococcales</taxon>
        <taxon>Intrasporangiaceae</taxon>
        <taxon>Terrabacter</taxon>
    </lineage>
</organism>
<dbReference type="PROSITE" id="PS51435">
    <property type="entry name" value="AP_NUCLEASE_F1_4"/>
    <property type="match status" value="1"/>
</dbReference>
<sequence length="274" mass="29940">MRVITVNVNGIRAAARRGMVPWLQQAQPDVLTLQEVRADDVELGKVLAEAGLAHWSVAHTEGGAKGRAGVAVVTREPHVAVRVGPDGLFADDGRWVEADVETAAGPLTVVSAYVHTGEADTDRQVVKYDFLDAVTRRLERAAAAGDAMVVTGDLNIAHREADLKNWKGNLGKSGFLADERAYLDRWFEDDAWVDVLRRHVGDVAGPYSWWSWRGKAFDNDAGWRIDYQLASRRLAAAARHAYVGRAATYAERWSDHAPVVVDYDLTALDGAATA</sequence>
<evidence type="ECO:0000256" key="1">
    <source>
        <dbReference type="ARBA" id="ARBA00001946"/>
    </source>
</evidence>
<keyword evidence="8" id="KW-1185">Reference proteome</keyword>
<dbReference type="Proteomes" id="UP001597046">
    <property type="component" value="Unassembled WGS sequence"/>
</dbReference>
<evidence type="ECO:0000259" key="6">
    <source>
        <dbReference type="Pfam" id="PF03372"/>
    </source>
</evidence>
<protein>
    <submittedName>
        <fullName evidence="7">Exodeoxyribonuclease III</fullName>
        <ecNumber evidence="7">3.1.11.2</ecNumber>
    </submittedName>
</protein>
<evidence type="ECO:0000256" key="3">
    <source>
        <dbReference type="ARBA" id="ARBA00022723"/>
    </source>
</evidence>
<dbReference type="RefSeq" id="WP_386052400.1">
    <property type="nucleotide sequence ID" value="NZ_JBHTKH010000005.1"/>
</dbReference>
<comment type="similarity">
    <text evidence="2">Belongs to the DNA repair enzymes AP/ExoA family.</text>
</comment>
<dbReference type="InterPro" id="IPR005135">
    <property type="entry name" value="Endo/exonuclease/phosphatase"/>
</dbReference>
<evidence type="ECO:0000313" key="8">
    <source>
        <dbReference type="Proteomes" id="UP001597046"/>
    </source>
</evidence>
<dbReference type="NCBIfam" id="TIGR00633">
    <property type="entry name" value="xth"/>
    <property type="match status" value="1"/>
</dbReference>
<keyword evidence="3" id="KW-0479">Metal-binding</keyword>
<dbReference type="Pfam" id="PF03372">
    <property type="entry name" value="Exo_endo_phos"/>
    <property type="match status" value="1"/>
</dbReference>
<dbReference type="GO" id="GO:0008311">
    <property type="term" value="F:double-stranded DNA 3'-5' DNA exonuclease activity"/>
    <property type="evidence" value="ECO:0007669"/>
    <property type="project" value="UniProtKB-EC"/>
</dbReference>
<dbReference type="PANTHER" id="PTHR43250:SF2">
    <property type="entry name" value="EXODEOXYRIBONUCLEASE III"/>
    <property type="match status" value="1"/>
</dbReference>
<evidence type="ECO:0000256" key="4">
    <source>
        <dbReference type="ARBA" id="ARBA00022801"/>
    </source>
</evidence>
<evidence type="ECO:0000256" key="5">
    <source>
        <dbReference type="ARBA" id="ARBA00022842"/>
    </source>
</evidence>
<keyword evidence="5" id="KW-0460">Magnesium</keyword>
<dbReference type="EC" id="3.1.11.2" evidence="7"/>
<keyword evidence="4 7" id="KW-0378">Hydrolase</keyword>
<reference evidence="8" key="1">
    <citation type="journal article" date="2019" name="Int. J. Syst. Evol. Microbiol.">
        <title>The Global Catalogue of Microorganisms (GCM) 10K type strain sequencing project: providing services to taxonomists for standard genome sequencing and annotation.</title>
        <authorList>
            <consortium name="The Broad Institute Genomics Platform"/>
            <consortium name="The Broad Institute Genome Sequencing Center for Infectious Disease"/>
            <person name="Wu L."/>
            <person name="Ma J."/>
        </authorList>
    </citation>
    <scope>NUCLEOTIDE SEQUENCE [LARGE SCALE GENOMIC DNA]</scope>
    <source>
        <strain evidence="8">CCUG 57508</strain>
    </source>
</reference>
<evidence type="ECO:0000256" key="2">
    <source>
        <dbReference type="ARBA" id="ARBA00007092"/>
    </source>
</evidence>
<name>A0ABW3MYK2_9MICO</name>
<comment type="caution">
    <text evidence="7">The sequence shown here is derived from an EMBL/GenBank/DDBJ whole genome shotgun (WGS) entry which is preliminary data.</text>
</comment>
<feature type="domain" description="Endonuclease/exonuclease/phosphatase" evidence="6">
    <location>
        <begin position="4"/>
        <end position="256"/>
    </location>
</feature>
<dbReference type="SUPFAM" id="SSF56219">
    <property type="entry name" value="DNase I-like"/>
    <property type="match status" value="1"/>
</dbReference>
<dbReference type="PANTHER" id="PTHR43250">
    <property type="entry name" value="EXODEOXYRIBONUCLEASE III"/>
    <property type="match status" value="1"/>
</dbReference>
<dbReference type="InterPro" id="IPR036691">
    <property type="entry name" value="Endo/exonu/phosph_ase_sf"/>
</dbReference>